<dbReference type="EMBL" id="JACHWJ010000003">
    <property type="protein sequence ID" value="MBB2958214.1"/>
    <property type="molecule type" value="Genomic_DNA"/>
</dbReference>
<dbReference type="AlphaFoldDB" id="A0A7W4UQB2"/>
<sequence length="305" mass="31941">MRPVECPRSHVRCVFRLQLNPPTPSLHPGRARIIVSSASSPARTRLLLTVGVGIGSASLLTGCAGSFFSPAYGEDEVGSRAQEQQVQTEPYLDPSAEGYPTAPAQLLPESAGYGIWNVPVAELPSPTWAQATSEATGIPVRALSAYAGAAIRVAETRPECGIGWNTLAGIGAVESKHGTYGGSQVLDSGQVEPPIIGVPLDGSAGFLAIPDTDGGALDGDTEWDRAVGPMQFIPETWAKHGQDANFDGVADPHHIDDAVQTAAAYLCERGGDLTTDEGWNSAISAYNLPAEYAREVAAYAELYAP</sequence>
<dbReference type="Proteomes" id="UP000545286">
    <property type="component" value="Unassembled WGS sequence"/>
</dbReference>
<dbReference type="InterPro" id="IPR023346">
    <property type="entry name" value="Lysozyme-like_dom_sf"/>
</dbReference>
<accession>A0A7W4UQB2</accession>
<evidence type="ECO:0000313" key="3">
    <source>
        <dbReference type="Proteomes" id="UP000545286"/>
    </source>
</evidence>
<dbReference type="InterPro" id="IPR031304">
    <property type="entry name" value="SLT_2"/>
</dbReference>
<dbReference type="Pfam" id="PF13406">
    <property type="entry name" value="SLT_2"/>
    <property type="match status" value="1"/>
</dbReference>
<proteinExistence type="predicted"/>
<evidence type="ECO:0000259" key="1">
    <source>
        <dbReference type="Pfam" id="PF13406"/>
    </source>
</evidence>
<dbReference type="GO" id="GO:0008933">
    <property type="term" value="F:peptidoglycan lytic transglycosylase activity"/>
    <property type="evidence" value="ECO:0007669"/>
    <property type="project" value="TreeGrafter"/>
</dbReference>
<evidence type="ECO:0000313" key="2">
    <source>
        <dbReference type="EMBL" id="MBB2958214.1"/>
    </source>
</evidence>
<feature type="domain" description="Transglycosylase SLT" evidence="1">
    <location>
        <begin position="223"/>
        <end position="280"/>
    </location>
</feature>
<dbReference type="SUPFAM" id="SSF53955">
    <property type="entry name" value="Lysozyme-like"/>
    <property type="match status" value="1"/>
</dbReference>
<dbReference type="InterPro" id="IPR043426">
    <property type="entry name" value="MltB-like"/>
</dbReference>
<dbReference type="GO" id="GO:0009253">
    <property type="term" value="P:peptidoglycan catabolic process"/>
    <property type="evidence" value="ECO:0007669"/>
    <property type="project" value="TreeGrafter"/>
</dbReference>
<keyword evidence="3" id="KW-1185">Reference proteome</keyword>
<dbReference type="Gene3D" id="1.10.530.10">
    <property type="match status" value="1"/>
</dbReference>
<protein>
    <recommendedName>
        <fullName evidence="1">Transglycosylase SLT domain-containing protein</fullName>
    </recommendedName>
</protein>
<reference evidence="2 3" key="1">
    <citation type="submission" date="2020-08" db="EMBL/GenBank/DDBJ databases">
        <title>Sequencing the genomes of 1000 actinobacteria strains.</title>
        <authorList>
            <person name="Klenk H.-P."/>
        </authorList>
    </citation>
    <scope>NUCLEOTIDE SEQUENCE [LARGE SCALE GENOMIC DNA]</scope>
    <source>
        <strain evidence="2 3">DSM 20419</strain>
    </source>
</reference>
<gene>
    <name evidence="2" type="ORF">FHX72_002359</name>
</gene>
<comment type="caution">
    <text evidence="2">The sequence shown here is derived from an EMBL/GenBank/DDBJ whole genome shotgun (WGS) entry which is preliminary data.</text>
</comment>
<organism evidence="2 3">
    <name type="scientific">Pseudoclavibacter helvolus</name>
    <dbReference type="NCBI Taxonomy" id="255205"/>
    <lineage>
        <taxon>Bacteria</taxon>
        <taxon>Bacillati</taxon>
        <taxon>Actinomycetota</taxon>
        <taxon>Actinomycetes</taxon>
        <taxon>Micrococcales</taxon>
        <taxon>Microbacteriaceae</taxon>
        <taxon>Pseudoclavibacter</taxon>
    </lineage>
</organism>
<dbReference type="CDD" id="cd13399">
    <property type="entry name" value="Slt35-like"/>
    <property type="match status" value="1"/>
</dbReference>
<dbReference type="RefSeq" id="WP_338110118.1">
    <property type="nucleotide sequence ID" value="NZ_JACHWJ010000003.1"/>
</dbReference>
<dbReference type="PANTHER" id="PTHR30163">
    <property type="entry name" value="MEMBRANE-BOUND LYTIC MUREIN TRANSGLYCOSYLASE B"/>
    <property type="match status" value="1"/>
</dbReference>
<dbReference type="PANTHER" id="PTHR30163:SF8">
    <property type="entry name" value="LYTIC MUREIN TRANSGLYCOSYLASE"/>
    <property type="match status" value="1"/>
</dbReference>
<name>A0A7W4UQB2_9MICO</name>